<feature type="domain" description="Gram-positive cocci surface proteins LPxTG" evidence="6">
    <location>
        <begin position="1"/>
        <end position="36"/>
    </location>
</feature>
<keyword evidence="5" id="KW-0472">Membrane</keyword>
<organism evidence="7 8">
    <name type="scientific">Limosilactobacillus alvi</name>
    <dbReference type="NCBI Taxonomy" id="990412"/>
    <lineage>
        <taxon>Bacteria</taxon>
        <taxon>Bacillati</taxon>
        <taxon>Bacillota</taxon>
        <taxon>Bacilli</taxon>
        <taxon>Lactobacillales</taxon>
        <taxon>Lactobacillaceae</taxon>
        <taxon>Limosilactobacillus</taxon>
    </lineage>
</organism>
<dbReference type="NCBIfam" id="TIGR01167">
    <property type="entry name" value="LPXTG_anchor"/>
    <property type="match status" value="1"/>
</dbReference>
<evidence type="ECO:0000259" key="6">
    <source>
        <dbReference type="PROSITE" id="PS50847"/>
    </source>
</evidence>
<evidence type="ECO:0000256" key="3">
    <source>
        <dbReference type="ARBA" id="ARBA00022729"/>
    </source>
</evidence>
<evidence type="ECO:0000313" key="8">
    <source>
        <dbReference type="Proteomes" id="UP000776629"/>
    </source>
</evidence>
<proteinExistence type="predicted"/>
<keyword evidence="8" id="KW-1185">Reference proteome</keyword>
<keyword evidence="4" id="KW-0572">Peptidoglycan-anchor</keyword>
<evidence type="ECO:0000256" key="4">
    <source>
        <dbReference type="ARBA" id="ARBA00023088"/>
    </source>
</evidence>
<keyword evidence="1" id="KW-0134">Cell wall</keyword>
<evidence type="ECO:0000313" key="7">
    <source>
        <dbReference type="EMBL" id="MBM6754665.1"/>
    </source>
</evidence>
<evidence type="ECO:0000256" key="5">
    <source>
        <dbReference type="SAM" id="Phobius"/>
    </source>
</evidence>
<reference evidence="7 8" key="1">
    <citation type="journal article" date="2021" name="Sci. Rep.">
        <title>The distribution of antibiotic resistance genes in chicken gut microbiota commensals.</title>
        <authorList>
            <person name="Juricova H."/>
            <person name="Matiasovicova J."/>
            <person name="Kubasova T."/>
            <person name="Cejkova D."/>
            <person name="Rychlik I."/>
        </authorList>
    </citation>
    <scope>NUCLEOTIDE SEQUENCE [LARGE SCALE GENOMIC DNA]</scope>
    <source>
        <strain evidence="7 8">An810</strain>
    </source>
</reference>
<dbReference type="EMBL" id="JACJJQ010000042">
    <property type="protein sequence ID" value="MBM6754665.1"/>
    <property type="molecule type" value="Genomic_DNA"/>
</dbReference>
<keyword evidence="5" id="KW-0812">Transmembrane</keyword>
<sequence length="36" mass="3750">MPQTGNETSNDVTTVGAIGMALTALATLLGFKRKQN</sequence>
<accession>A0ABS2ER14</accession>
<dbReference type="PROSITE" id="PS50847">
    <property type="entry name" value="GRAM_POS_ANCHORING"/>
    <property type="match status" value="1"/>
</dbReference>
<dbReference type="Pfam" id="PF00746">
    <property type="entry name" value="Gram_pos_anchor"/>
    <property type="match status" value="1"/>
</dbReference>
<feature type="transmembrane region" description="Helical" evidence="5">
    <location>
        <begin position="12"/>
        <end position="31"/>
    </location>
</feature>
<gene>
    <name evidence="7" type="ORF">H5993_07835</name>
</gene>
<dbReference type="Proteomes" id="UP000776629">
    <property type="component" value="Unassembled WGS sequence"/>
</dbReference>
<comment type="caution">
    <text evidence="7">The sequence shown here is derived from an EMBL/GenBank/DDBJ whole genome shotgun (WGS) entry which is preliminary data.</text>
</comment>
<keyword evidence="3" id="KW-0732">Signal</keyword>
<name>A0ABS2ER14_9LACO</name>
<keyword evidence="2" id="KW-0964">Secreted</keyword>
<dbReference type="InterPro" id="IPR019931">
    <property type="entry name" value="LPXTG_anchor"/>
</dbReference>
<evidence type="ECO:0000256" key="2">
    <source>
        <dbReference type="ARBA" id="ARBA00022525"/>
    </source>
</evidence>
<evidence type="ECO:0000256" key="1">
    <source>
        <dbReference type="ARBA" id="ARBA00022512"/>
    </source>
</evidence>
<protein>
    <submittedName>
        <fullName evidence="7">LPXTG cell wall anchor domain-containing protein</fullName>
    </submittedName>
</protein>
<keyword evidence="5" id="KW-1133">Transmembrane helix</keyword>